<comment type="caution">
    <text evidence="2">The sequence shown here is derived from an EMBL/GenBank/DDBJ whole genome shotgun (WGS) entry which is preliminary data.</text>
</comment>
<protein>
    <submittedName>
        <fullName evidence="2">Uncharacterized protein</fullName>
    </submittedName>
</protein>
<name>A0A2M8PCW1_9CHLR</name>
<dbReference type="AlphaFoldDB" id="A0A2M8PCW1"/>
<keyword evidence="1" id="KW-0472">Membrane</keyword>
<evidence type="ECO:0000256" key="1">
    <source>
        <dbReference type="SAM" id="Phobius"/>
    </source>
</evidence>
<gene>
    <name evidence="2" type="ORF">CUN49_10915</name>
</gene>
<evidence type="ECO:0000313" key="2">
    <source>
        <dbReference type="EMBL" id="PJF35374.1"/>
    </source>
</evidence>
<accession>A0A2M8PCW1</accession>
<feature type="transmembrane region" description="Helical" evidence="1">
    <location>
        <begin position="170"/>
        <end position="192"/>
    </location>
</feature>
<keyword evidence="1" id="KW-0812">Transmembrane</keyword>
<dbReference type="EMBL" id="PGTM01000165">
    <property type="protein sequence ID" value="PJF35374.1"/>
    <property type="molecule type" value="Genomic_DNA"/>
</dbReference>
<proteinExistence type="predicted"/>
<dbReference type="Proteomes" id="UP000229681">
    <property type="component" value="Unassembled WGS sequence"/>
</dbReference>
<evidence type="ECO:0000313" key="3">
    <source>
        <dbReference type="Proteomes" id="UP000229681"/>
    </source>
</evidence>
<organism evidence="2 3">
    <name type="scientific">Candidatus Thermofonsia Clade 1 bacterium</name>
    <dbReference type="NCBI Taxonomy" id="2364210"/>
    <lineage>
        <taxon>Bacteria</taxon>
        <taxon>Bacillati</taxon>
        <taxon>Chloroflexota</taxon>
        <taxon>Candidatus Thermofontia</taxon>
        <taxon>Candidatus Thermofonsia Clade 1</taxon>
    </lineage>
</organism>
<reference evidence="2 3" key="1">
    <citation type="submission" date="2017-11" db="EMBL/GenBank/DDBJ databases">
        <title>Evolution of Phototrophy in the Chloroflexi Phylum Driven by Horizontal Gene Transfer.</title>
        <authorList>
            <person name="Ward L.M."/>
            <person name="Hemp J."/>
            <person name="Shih P.M."/>
            <person name="Mcglynn S.E."/>
            <person name="Fischer W."/>
        </authorList>
    </citation>
    <scope>NUCLEOTIDE SEQUENCE [LARGE SCALE GENOMIC DNA]</scope>
    <source>
        <strain evidence="2">JP3_13</strain>
    </source>
</reference>
<keyword evidence="1" id="KW-1133">Transmembrane helix</keyword>
<feature type="transmembrane region" description="Helical" evidence="1">
    <location>
        <begin position="16"/>
        <end position="49"/>
    </location>
</feature>
<sequence>MLFPYYAERVTCITLIAALALIVFGVALGGLFGIALGSSGAGIGLWALLQGLRQGRGVRLYDTYLLVQGSVTGRVRRIPYSEILGLAFTRRGGLALLYHQAVTAQEALPSEALVGLRAAEQAPSQRFLLTARLAQPEALRAALLERLSSSLRVPEAQILRLARRQRLRDALIVLLALLATPLYVLIFSRVLLSALSGAR</sequence>